<dbReference type="PROSITE" id="PS50003">
    <property type="entry name" value="PH_DOMAIN"/>
    <property type="match status" value="1"/>
</dbReference>
<proteinExistence type="predicted"/>
<dbReference type="SUPFAM" id="SSF52833">
    <property type="entry name" value="Thioredoxin-like"/>
    <property type="match status" value="1"/>
</dbReference>
<reference evidence="3" key="1">
    <citation type="submission" date="2021-01" db="EMBL/GenBank/DDBJ databases">
        <authorList>
            <person name="Corre E."/>
            <person name="Pelletier E."/>
            <person name="Niang G."/>
            <person name="Scheremetjew M."/>
            <person name="Finn R."/>
            <person name="Kale V."/>
            <person name="Holt S."/>
            <person name="Cochrane G."/>
            <person name="Meng A."/>
            <person name="Brown T."/>
            <person name="Cohen L."/>
        </authorList>
    </citation>
    <scope>NUCLEOTIDE SEQUENCE</scope>
</reference>
<dbReference type="InterPro" id="IPR011993">
    <property type="entry name" value="PH-like_dom_sf"/>
</dbReference>
<sequence>MEVRVRPKKAFTAEVVVVLNTLRSKRAEYNAGRAVCDLLEVSRVHYKVIDHNKDARVAHGHGAHLAEENAIDRLKAHGLLCCDDAGQPVCPQVFIDGHLIGDADAIQELADEQLLLPMARRQVCVSCHTQRRGQKCTCGVDTTELLPGFMKLEDVRTSAFEGCSEVESEPDFQSLGPDIPADMFHTARAPVSETSATVAVDVLPPLPSIGRLSISIEEKELEMIERRAAVEYELALLDKSLDKDAPPPPPLSSPAALDPGSGELLVGPSMRIIVLSQKALSVPTESGEVPFHDLQGVAAENNATGSAVLLRTKSLPKPVSPLCGHLWKKSPKTMRLNSWDRRYVIVHNMRLYYYKAESEAPPLHLLPENGGDMAKGVIDFQADRVDIGFSDTGSCAFTLRPAGGQWDDTEVAKRASRRGRRTKLDDQARIFNFDTKQSEFNRSHWVAHIRSHIRRAEALRTAG</sequence>
<dbReference type="InterPro" id="IPR001849">
    <property type="entry name" value="PH_domain"/>
</dbReference>
<dbReference type="EMBL" id="HBFQ01047369">
    <property type="protein sequence ID" value="CAD8859360.1"/>
    <property type="molecule type" value="Transcribed_RNA"/>
</dbReference>
<feature type="domain" description="PH" evidence="2">
    <location>
        <begin position="319"/>
        <end position="454"/>
    </location>
</feature>
<organism evidence="3">
    <name type="scientific">Noctiluca scintillans</name>
    <name type="common">Sea sparkle</name>
    <name type="synonym">Red tide dinoflagellate</name>
    <dbReference type="NCBI Taxonomy" id="2966"/>
    <lineage>
        <taxon>Eukaryota</taxon>
        <taxon>Sar</taxon>
        <taxon>Alveolata</taxon>
        <taxon>Dinophyceae</taxon>
        <taxon>Noctilucales</taxon>
        <taxon>Noctilucaceae</taxon>
        <taxon>Noctiluca</taxon>
    </lineage>
</organism>
<evidence type="ECO:0000256" key="1">
    <source>
        <dbReference type="SAM" id="MobiDB-lite"/>
    </source>
</evidence>
<dbReference type="CDD" id="cd00821">
    <property type="entry name" value="PH"/>
    <property type="match status" value="1"/>
</dbReference>
<accession>A0A7S1AMM1</accession>
<dbReference type="InterPro" id="IPR036249">
    <property type="entry name" value="Thioredoxin-like_sf"/>
</dbReference>
<protein>
    <recommendedName>
        <fullName evidence="2">PH domain-containing protein</fullName>
    </recommendedName>
</protein>
<dbReference type="SUPFAM" id="SSF50729">
    <property type="entry name" value="PH domain-like"/>
    <property type="match status" value="1"/>
</dbReference>
<dbReference type="SMART" id="SM00233">
    <property type="entry name" value="PH"/>
    <property type="match status" value="1"/>
</dbReference>
<dbReference type="Pfam" id="PF00169">
    <property type="entry name" value="PH"/>
    <property type="match status" value="1"/>
</dbReference>
<feature type="region of interest" description="Disordered" evidence="1">
    <location>
        <begin position="241"/>
        <end position="260"/>
    </location>
</feature>
<evidence type="ECO:0000259" key="2">
    <source>
        <dbReference type="PROSITE" id="PS50003"/>
    </source>
</evidence>
<dbReference type="AlphaFoldDB" id="A0A7S1AMM1"/>
<evidence type="ECO:0000313" key="3">
    <source>
        <dbReference type="EMBL" id="CAD8859360.1"/>
    </source>
</evidence>
<gene>
    <name evidence="3" type="ORF">NSCI0253_LOCUS33714</name>
</gene>
<dbReference type="Gene3D" id="3.40.30.10">
    <property type="entry name" value="Glutaredoxin"/>
    <property type="match status" value="1"/>
</dbReference>
<name>A0A7S1AMM1_NOCSC</name>
<dbReference type="Gene3D" id="2.30.29.30">
    <property type="entry name" value="Pleckstrin-homology domain (PH domain)/Phosphotyrosine-binding domain (PTB)"/>
    <property type="match status" value="1"/>
</dbReference>